<keyword evidence="2" id="KW-1185">Reference proteome</keyword>
<dbReference type="EMBL" id="AP014836">
    <property type="protein sequence ID" value="BAW79955.1"/>
    <property type="molecule type" value="Genomic_DNA"/>
</dbReference>
<dbReference type="PANTHER" id="PTHR34235:SF4">
    <property type="entry name" value="SLR0291 PROTEIN"/>
    <property type="match status" value="1"/>
</dbReference>
<organism evidence="1 2">
    <name type="scientific">Candidatus Nitrosoglobus terrae</name>
    <dbReference type="NCBI Taxonomy" id="1630141"/>
    <lineage>
        <taxon>Bacteria</taxon>
        <taxon>Pseudomonadati</taxon>
        <taxon>Pseudomonadota</taxon>
        <taxon>Gammaproteobacteria</taxon>
        <taxon>Chromatiales</taxon>
        <taxon>Chromatiaceae</taxon>
        <taxon>Candidatus Nitrosoglobus</taxon>
    </lineage>
</organism>
<name>A0A1Q2SLC6_9GAMM</name>
<accession>A0A1Q2SLC6</accession>
<sequence>MSTYNTDYYAWTYETAAKLRQEKFNEVDMNQIAEELEEMGRSELGELENRLIIILAHLLKWQYQPDRRGNSWRLTIKEQRFRVKRVLRKNPSLKPKLSEAVLEAYIPALMQAARETNLTEETFPAAFEQTNWMIEQVLDEIFYPED</sequence>
<evidence type="ECO:0000313" key="1">
    <source>
        <dbReference type="EMBL" id="BAW79955.1"/>
    </source>
</evidence>
<gene>
    <name evidence="1" type="ORF">TAO_0585</name>
</gene>
<reference evidence="1 2" key="1">
    <citation type="journal article" date="2017" name="ISME J.">
        <title>An acid-tolerant ammonia-oxidizing ?-proteobacterium from soil.</title>
        <authorList>
            <person name="Hayatsu M."/>
            <person name="Tago K."/>
            <person name="Uchiyama I."/>
            <person name="Toyoda A."/>
            <person name="Wang Y."/>
            <person name="Shimomura Y."/>
            <person name="Okubo T."/>
            <person name="Kurisu F."/>
            <person name="Hirono Y."/>
            <person name="Nonaka K."/>
            <person name="Akiyama H."/>
            <person name="Itoh T."/>
            <person name="Takami H."/>
        </authorList>
    </citation>
    <scope>NUCLEOTIDE SEQUENCE [LARGE SCALE GENOMIC DNA]</scope>
    <source>
        <strain evidence="1 2">TAO100</strain>
    </source>
</reference>
<dbReference type="Pfam" id="PF01724">
    <property type="entry name" value="DUF29"/>
    <property type="match status" value="1"/>
</dbReference>
<protein>
    <submittedName>
        <fullName evidence="1">Hypothetical conserved protein</fullName>
    </submittedName>
</protein>
<dbReference type="Gene3D" id="1.20.1220.20">
    <property type="entry name" value="Uncharcterised protein PF01724"/>
    <property type="match status" value="1"/>
</dbReference>
<dbReference type="Proteomes" id="UP000243679">
    <property type="component" value="Chromosome"/>
</dbReference>
<dbReference type="AlphaFoldDB" id="A0A1Q2SLC6"/>
<dbReference type="PANTHER" id="PTHR34235">
    <property type="entry name" value="SLR1203 PROTEIN-RELATED"/>
    <property type="match status" value="1"/>
</dbReference>
<dbReference type="KEGG" id="ntt:TAO_0585"/>
<dbReference type="RefSeq" id="WP_096526551.1">
    <property type="nucleotide sequence ID" value="NZ_AP014836.1"/>
</dbReference>
<dbReference type="OrthoDB" id="5766125at2"/>
<proteinExistence type="predicted"/>
<evidence type="ECO:0000313" key="2">
    <source>
        <dbReference type="Proteomes" id="UP000243679"/>
    </source>
</evidence>
<dbReference type="InterPro" id="IPR002636">
    <property type="entry name" value="DUF29"/>
</dbReference>